<accession>A0A8X6K8P9</accession>
<dbReference type="OrthoDB" id="10483329at2759"/>
<dbReference type="EMBL" id="BMAO01030542">
    <property type="protein sequence ID" value="GFQ68735.1"/>
    <property type="molecule type" value="Genomic_DNA"/>
</dbReference>
<dbReference type="AlphaFoldDB" id="A0A8X6K8P9"/>
<evidence type="ECO:0000313" key="2">
    <source>
        <dbReference type="Proteomes" id="UP000887116"/>
    </source>
</evidence>
<comment type="caution">
    <text evidence="1">The sequence shown here is derived from an EMBL/GenBank/DDBJ whole genome shotgun (WGS) entry which is preliminary data.</text>
</comment>
<dbReference type="Proteomes" id="UP000887116">
    <property type="component" value="Unassembled WGS sequence"/>
</dbReference>
<organism evidence="1 2">
    <name type="scientific">Trichonephila clavata</name>
    <name type="common">Joro spider</name>
    <name type="synonym">Nephila clavata</name>
    <dbReference type="NCBI Taxonomy" id="2740835"/>
    <lineage>
        <taxon>Eukaryota</taxon>
        <taxon>Metazoa</taxon>
        <taxon>Ecdysozoa</taxon>
        <taxon>Arthropoda</taxon>
        <taxon>Chelicerata</taxon>
        <taxon>Arachnida</taxon>
        <taxon>Araneae</taxon>
        <taxon>Araneomorphae</taxon>
        <taxon>Entelegynae</taxon>
        <taxon>Araneoidea</taxon>
        <taxon>Nephilidae</taxon>
        <taxon>Trichonephila</taxon>
    </lineage>
</organism>
<proteinExistence type="predicted"/>
<protein>
    <submittedName>
        <fullName evidence="1">Uncharacterized protein</fullName>
    </submittedName>
</protein>
<gene>
    <name evidence="1" type="ORF">TNCT_608711</name>
</gene>
<sequence length="99" mass="10723">MDLFGEICNCGVNVLMIIDARVARDGGVEDELELFPVRERSAVVGVTEVEVRSEEQTDCEIVGRSFNRDASLLHDVGVNVYCVVADGLFDEDGSASPMA</sequence>
<name>A0A8X6K8P9_TRICU</name>
<keyword evidence="2" id="KW-1185">Reference proteome</keyword>
<reference evidence="1" key="1">
    <citation type="submission" date="2020-07" db="EMBL/GenBank/DDBJ databases">
        <title>Multicomponent nature underlies the extraordinary mechanical properties of spider dragline silk.</title>
        <authorList>
            <person name="Kono N."/>
            <person name="Nakamura H."/>
            <person name="Mori M."/>
            <person name="Yoshida Y."/>
            <person name="Ohtoshi R."/>
            <person name="Malay A.D."/>
            <person name="Moran D.A.P."/>
            <person name="Tomita M."/>
            <person name="Numata K."/>
            <person name="Arakawa K."/>
        </authorList>
    </citation>
    <scope>NUCLEOTIDE SEQUENCE</scope>
</reference>
<evidence type="ECO:0000313" key="1">
    <source>
        <dbReference type="EMBL" id="GFQ68735.1"/>
    </source>
</evidence>